<evidence type="ECO:0000313" key="2">
    <source>
        <dbReference type="Proteomes" id="UP000240880"/>
    </source>
</evidence>
<protein>
    <submittedName>
        <fullName evidence="1">Uncharacterized protein</fullName>
    </submittedName>
</protein>
<proteinExistence type="predicted"/>
<dbReference type="Proteomes" id="UP000240880">
    <property type="component" value="Unassembled WGS sequence"/>
</dbReference>
<name>A0A2R6AB50_9ARCH</name>
<gene>
    <name evidence="1" type="ORF">B9Q01_03990</name>
</gene>
<dbReference type="AlphaFoldDB" id="A0A2R6AB50"/>
<organism evidence="1 2">
    <name type="scientific">Candidatus Marsarchaeota G1 archaeon OSP_D</name>
    <dbReference type="NCBI Taxonomy" id="1978155"/>
    <lineage>
        <taxon>Archaea</taxon>
        <taxon>Candidatus Marsarchaeota</taxon>
        <taxon>Candidatus Marsarchaeota group 1</taxon>
    </lineage>
</organism>
<sequence length="129" mass="15066">MTDPLSAKELVEKTYLYVDRVAKECKKTLLTKITTEKKALRKNELSSFVGSEIEKWFAQRDKSLNIKWDRSSFVLDPKNRFHLVFRGANKDAKFELSCDGEVFADPFNPERVFIKSLDLKAERTKFQRA</sequence>
<reference evidence="1 2" key="1">
    <citation type="submission" date="2017-04" db="EMBL/GenBank/DDBJ databases">
        <title>Novel microbial lineages endemic to geothermal iron-oxide mats fill important gaps in the evolutionary history of Archaea.</title>
        <authorList>
            <person name="Jay Z.J."/>
            <person name="Beam J.P."/>
            <person name="Dlakic M."/>
            <person name="Rusch D.B."/>
            <person name="Kozubal M.A."/>
            <person name="Inskeep W.P."/>
        </authorList>
    </citation>
    <scope>NUCLEOTIDE SEQUENCE [LARGE SCALE GENOMIC DNA]</scope>
    <source>
        <strain evidence="1">OSP_D</strain>
    </source>
</reference>
<evidence type="ECO:0000313" key="1">
    <source>
        <dbReference type="EMBL" id="PSN83641.1"/>
    </source>
</evidence>
<comment type="caution">
    <text evidence="1">The sequence shown here is derived from an EMBL/GenBank/DDBJ whole genome shotgun (WGS) entry which is preliminary data.</text>
</comment>
<accession>A0A2R6AB50</accession>
<dbReference type="EMBL" id="NEXC01000018">
    <property type="protein sequence ID" value="PSN83641.1"/>
    <property type="molecule type" value="Genomic_DNA"/>
</dbReference>